<comment type="caution">
    <text evidence="4">The sequence shown here is derived from an EMBL/GenBank/DDBJ whole genome shotgun (WGS) entry which is preliminary data.</text>
</comment>
<dbReference type="InterPro" id="IPR001434">
    <property type="entry name" value="OmcB-like_DUF11"/>
</dbReference>
<dbReference type="Proteomes" id="UP000470470">
    <property type="component" value="Unassembled WGS sequence"/>
</dbReference>
<organism evidence="4 5">
    <name type="scientific">Goekera deserti</name>
    <dbReference type="NCBI Taxonomy" id="2497753"/>
    <lineage>
        <taxon>Bacteria</taxon>
        <taxon>Bacillati</taxon>
        <taxon>Actinomycetota</taxon>
        <taxon>Actinomycetes</taxon>
        <taxon>Geodermatophilales</taxon>
        <taxon>Geodermatophilaceae</taxon>
        <taxon>Goekera</taxon>
    </lineage>
</organism>
<keyword evidence="2" id="KW-0472">Membrane</keyword>
<evidence type="ECO:0000259" key="3">
    <source>
        <dbReference type="Pfam" id="PF01345"/>
    </source>
</evidence>
<sequence length="1073" mass="106611">MVVSLESSRPVRAGWSALLAVVLAAGVAVVHGTPPARAAQDPVACTNAIGLVNGGFEVPYLPLGGQGFFDQSVVPGWLTTATDSFIEFWGSGFNQVPAAVGRQFAELNATQPSTLYQDLPTIPGTTMRWSLRHRGREGNDTMAVNIGPAGGTLTEQRQITDGRNAWGSHSGLYTVPAGQTTTRFAFAAVSTHRGGLSVGNFLDDVTFGTAACVVATQTVTSPTGGTWARAGDVLTHTVTASSGGGNPASSAVFTGTLPPGVSYVPGSIRVTSGGVTTALSDAPGDDVGDYDLLNRRVTVRLGTDATSSAGGRLDSGDVRVVTYQVVVNPSITAATATTEPTVSFFDPLTGSTKNARANPAVITLNPLADLTTALVRSGPGPVVAGAPVRYRATVTNPGQAAEPRGESSAFSARLTSQLPSGLGAVTATVPGGTCTVANGTLTCELGTIAKGETRTVTVDGTPAEDTPVGAALELRVTASTASRDLDATNDSASVTDPVTFSADLGVTLGATPSGPAAGTDITYAAVVTNQGPSRARTITLTDAVPAGTSYAGGDCTSSQEVGGTVLRCPVPDLGRKQSTTVTVVLRTDPSSTGQVMNTVTVSAATADPSSADNTAAVPVDLTTVADLGVTLTSVAGSTVAGQDVTHTAVVANRGPSTARSVGLAYSVVVDGAPPPAGFGVTGSVPGGNCTTDPTQVVAPATAPTVRCTLPELLPGATATVTLVTRTVPDRPGALTGTATATSTTADPQTGDNTRSLTTALTTPSDVRAVLTVRDTDDVAPTNVRLGGSTTFTLGVTNDGPATARGTTVSIAVPAGARATLDAGGPCAGLAGCTLAAIPVGTTVTLTGTLDAGTAAAGAAIVTAVATPTTADPDPANNTAEVALQIGAPALQLSVIGAIADPRRTLGAGVGDLVFWTYVVTNTGDVPVSGLDAVLPGGAAVTGATTCQPGILPVGQTTACRATAAQRVGPDDLQALEVTTTVQALGSWGGGIELRTPPATGALRTVLPLMLVPTELLTGPAPIDVELRPAAAATLVDSPGAPAGSGQPALLATALLLVGAATALALRTLHRRRA</sequence>
<dbReference type="InterPro" id="IPR047589">
    <property type="entry name" value="DUF11_rpt"/>
</dbReference>
<dbReference type="PANTHER" id="PTHR34819:SF5">
    <property type="entry name" value="CONSERVED REPEAT DOMAIN PROTEIN"/>
    <property type="match status" value="1"/>
</dbReference>
<gene>
    <name evidence="4" type="ORF">G1H19_05990</name>
</gene>
<protein>
    <submittedName>
        <fullName evidence="4">DUF11 domain-containing protein</fullName>
    </submittedName>
</protein>
<evidence type="ECO:0000256" key="1">
    <source>
        <dbReference type="SAM" id="MobiDB-lite"/>
    </source>
</evidence>
<dbReference type="AlphaFoldDB" id="A0A7K3WC30"/>
<dbReference type="RefSeq" id="WP_152728585.1">
    <property type="nucleotide sequence ID" value="NZ_JAAGWK010000009.1"/>
</dbReference>
<dbReference type="Gene3D" id="2.60.40.10">
    <property type="entry name" value="Immunoglobulins"/>
    <property type="match status" value="3"/>
</dbReference>
<evidence type="ECO:0000256" key="2">
    <source>
        <dbReference type="SAM" id="Phobius"/>
    </source>
</evidence>
<dbReference type="NCBIfam" id="TIGR01451">
    <property type="entry name" value="B_ant_repeat"/>
    <property type="match status" value="2"/>
</dbReference>
<name>A0A7K3WC30_9ACTN</name>
<feature type="domain" description="DUF11" evidence="3">
    <location>
        <begin position="503"/>
        <end position="617"/>
    </location>
</feature>
<proteinExistence type="predicted"/>
<dbReference type="Gene3D" id="2.60.120.260">
    <property type="entry name" value="Galactose-binding domain-like"/>
    <property type="match status" value="1"/>
</dbReference>
<dbReference type="PANTHER" id="PTHR34819">
    <property type="entry name" value="LARGE CYSTEINE-RICH PERIPLASMIC PROTEIN OMCB"/>
    <property type="match status" value="1"/>
</dbReference>
<evidence type="ECO:0000313" key="4">
    <source>
        <dbReference type="EMBL" id="NEL53559.1"/>
    </source>
</evidence>
<evidence type="ECO:0000313" key="5">
    <source>
        <dbReference type="Proteomes" id="UP000470470"/>
    </source>
</evidence>
<accession>A0A7K3WC30</accession>
<keyword evidence="2" id="KW-1133">Transmembrane helix</keyword>
<dbReference type="Pfam" id="PF01345">
    <property type="entry name" value="DUF11"/>
    <property type="match status" value="4"/>
</dbReference>
<feature type="domain" description="DUF11" evidence="3">
    <location>
        <begin position="776"/>
        <end position="882"/>
    </location>
</feature>
<feature type="domain" description="DUF11" evidence="3">
    <location>
        <begin position="626"/>
        <end position="757"/>
    </location>
</feature>
<dbReference type="EMBL" id="JAAGWK010000009">
    <property type="protein sequence ID" value="NEL53559.1"/>
    <property type="molecule type" value="Genomic_DNA"/>
</dbReference>
<reference evidence="4 5" key="1">
    <citation type="submission" date="2020-02" db="EMBL/GenBank/DDBJ databases">
        <title>The whole genome sequence of CPCC 205119.</title>
        <authorList>
            <person name="Jiang Z."/>
        </authorList>
    </citation>
    <scope>NUCLEOTIDE SEQUENCE [LARGE SCALE GENOMIC DNA]</scope>
    <source>
        <strain evidence="4 5">CPCC 205119</strain>
    </source>
</reference>
<feature type="region of interest" description="Disordered" evidence="1">
    <location>
        <begin position="728"/>
        <end position="753"/>
    </location>
</feature>
<feature type="compositionally biased region" description="Low complexity" evidence="1">
    <location>
        <begin position="728"/>
        <end position="750"/>
    </location>
</feature>
<keyword evidence="5" id="KW-1185">Reference proteome</keyword>
<feature type="domain" description="DUF11" evidence="3">
    <location>
        <begin position="382"/>
        <end position="495"/>
    </location>
</feature>
<dbReference type="InterPro" id="IPR051172">
    <property type="entry name" value="Chlamydia_OmcB"/>
</dbReference>
<keyword evidence="2" id="KW-0812">Transmembrane</keyword>
<feature type="transmembrane region" description="Helical" evidence="2">
    <location>
        <begin position="1048"/>
        <end position="1068"/>
    </location>
</feature>
<dbReference type="InterPro" id="IPR013783">
    <property type="entry name" value="Ig-like_fold"/>
</dbReference>
<dbReference type="GO" id="GO:0005975">
    <property type="term" value="P:carbohydrate metabolic process"/>
    <property type="evidence" value="ECO:0007669"/>
    <property type="project" value="UniProtKB-ARBA"/>
</dbReference>